<dbReference type="STRING" id="118168.MC7420_7535"/>
<dbReference type="EMBL" id="DS989867">
    <property type="protein sequence ID" value="EDX72055.1"/>
    <property type="molecule type" value="Genomic_DNA"/>
</dbReference>
<name>B4W1B5_9CYAN</name>
<dbReference type="eggNOG" id="ENOG5032Y9E">
    <property type="taxonomic scope" value="Bacteria"/>
</dbReference>
<dbReference type="AlphaFoldDB" id="B4W1B5"/>
<protein>
    <submittedName>
        <fullName evidence="1">Uncharacterized protein</fullName>
    </submittedName>
</protein>
<sequence length="96" mass="10769">MEKGIFFSICLGLMGWVTQPTLALPPPDDVPEEVWRTEIITEARSPIDGELLTAAEYAQLKAELAQRSTPPELATEIQQTVFILKLVDLWQTLTPF</sequence>
<dbReference type="OrthoDB" id="515557at2"/>
<proteinExistence type="predicted"/>
<accession>B4W1B5</accession>
<organism evidence="1 2">
    <name type="scientific">Coleofasciculus chthonoplastes PCC 7420</name>
    <dbReference type="NCBI Taxonomy" id="118168"/>
    <lineage>
        <taxon>Bacteria</taxon>
        <taxon>Bacillati</taxon>
        <taxon>Cyanobacteriota</taxon>
        <taxon>Cyanophyceae</taxon>
        <taxon>Coleofasciculales</taxon>
        <taxon>Coleofasciculaceae</taxon>
        <taxon>Coleofasciculus</taxon>
    </lineage>
</organism>
<dbReference type="Proteomes" id="UP000003835">
    <property type="component" value="Unassembled WGS sequence"/>
</dbReference>
<evidence type="ECO:0000313" key="1">
    <source>
        <dbReference type="EMBL" id="EDX72055.1"/>
    </source>
</evidence>
<gene>
    <name evidence="1" type="ORF">MC7420_7535</name>
</gene>
<evidence type="ECO:0000313" key="2">
    <source>
        <dbReference type="Proteomes" id="UP000003835"/>
    </source>
</evidence>
<dbReference type="RefSeq" id="WP_006104870.1">
    <property type="nucleotide sequence ID" value="NZ_DS989867.1"/>
</dbReference>
<keyword evidence="2" id="KW-1185">Reference proteome</keyword>
<dbReference type="HOGENOM" id="CLU_163891_0_0_3"/>
<reference evidence="1 2" key="1">
    <citation type="submission" date="2008-07" db="EMBL/GenBank/DDBJ databases">
        <authorList>
            <person name="Tandeau de Marsac N."/>
            <person name="Ferriera S."/>
            <person name="Johnson J."/>
            <person name="Kravitz S."/>
            <person name="Beeson K."/>
            <person name="Sutton G."/>
            <person name="Rogers Y.-H."/>
            <person name="Friedman R."/>
            <person name="Frazier M."/>
            <person name="Venter J.C."/>
        </authorList>
    </citation>
    <scope>NUCLEOTIDE SEQUENCE [LARGE SCALE GENOMIC DNA]</scope>
    <source>
        <strain evidence="1 2">PCC 7420</strain>
    </source>
</reference>